<dbReference type="SMART" id="SM00184">
    <property type="entry name" value="RING"/>
    <property type="match status" value="1"/>
</dbReference>
<dbReference type="Gene3D" id="2.20.28.10">
    <property type="match status" value="1"/>
</dbReference>
<dbReference type="GO" id="GO:0006511">
    <property type="term" value="P:ubiquitin-dependent protein catabolic process"/>
    <property type="evidence" value="ECO:0007669"/>
    <property type="project" value="TreeGrafter"/>
</dbReference>
<dbReference type="InterPro" id="IPR008913">
    <property type="entry name" value="Znf_CHY"/>
</dbReference>
<keyword evidence="9" id="KW-1185">Reference proteome</keyword>
<reference evidence="8 9" key="1">
    <citation type="journal article" date="2011" name="Proc. Natl. Acad. Sci. U.S.A.">
        <title>Evolutionary erosion of yeast sex chromosomes by mating-type switching accidents.</title>
        <authorList>
            <person name="Gordon J.L."/>
            <person name="Armisen D."/>
            <person name="Proux-Wera E."/>
            <person name="Oheigeartaigh S.S."/>
            <person name="Byrne K.P."/>
            <person name="Wolfe K.H."/>
        </authorList>
    </citation>
    <scope>NUCLEOTIDE SEQUENCE [LARGE SCALE GENOMIC DNA]</scope>
    <source>
        <strain evidence="9">ATCC 10662 / CBS 1146 / NBRC 0425 / NCYC 2629 / NRRL Y-866</strain>
    </source>
</reference>
<proteinExistence type="predicted"/>
<dbReference type="Pfam" id="PF05495">
    <property type="entry name" value="zf-CHY"/>
    <property type="match status" value="1"/>
</dbReference>
<dbReference type="CDD" id="cd16464">
    <property type="entry name" value="RING-H2_Pirh2-like"/>
    <property type="match status" value="1"/>
</dbReference>
<evidence type="ECO:0000256" key="2">
    <source>
        <dbReference type="ARBA" id="ARBA00022771"/>
    </source>
</evidence>
<sequence length="586" mass="67629">MHPMSSKDNNEGEDLGHLSRTLQSSAFISDLQHGLSLSNALTRLQTMKALMEQLVSEAIDNNVESDDEYQDCATMGDEEPLGVTPVTAPRMIPTYNDVVIPQDKYPNEPEPRDLEPLTTITSKEKSDHGLLRQRIKQINELELEPRQKALMIQKLMMGDYNANEQVEEHGDNDDYESAIASITQEDYEPVFQKPGVLGCPHYQRACKLQCDTCRKWVPCRLCHDELQSEKMHLFERDKTQWIMCMRCQNVQRPSRACEKCQEEFAAYCCEICKLYDNDEAKDIYHCDKCGICRLGLGLGIDFFHCDKCQACLSIELQDNHKCIERATMSNCPICGDYMFTSVKPVVYMSPCGHAIHQHCFDEYTRHSYKCPHCQVTVLNMDAQFRVLDKEIEEQPLPEPYCHWMCIVSCNDCKGRSRCNYHILGLKCGHCLSYNTTQIKLIKPENDKSQGDNVDLAALEEFSHSMNHSVSENLLRDHFQTEDVSPLINMDNSMLSNFDHYMNDYFKDARSDKNKESHHVNDFINTKNLFRKDDEEIESQSMNRVSSLTEKFKQLIGDSLPVQRSLSDVFQRWRQDSNEAESFNDKN</sequence>
<dbReference type="GO" id="GO:0016567">
    <property type="term" value="P:protein ubiquitination"/>
    <property type="evidence" value="ECO:0007669"/>
    <property type="project" value="TreeGrafter"/>
</dbReference>
<feature type="domain" description="CTCHY-type" evidence="7">
    <location>
        <begin position="264"/>
        <end position="330"/>
    </location>
</feature>
<dbReference type="InterPro" id="IPR013083">
    <property type="entry name" value="Znf_RING/FYVE/PHD"/>
</dbReference>
<dbReference type="SUPFAM" id="SSF161219">
    <property type="entry name" value="CHY zinc finger-like"/>
    <property type="match status" value="1"/>
</dbReference>
<dbReference type="RefSeq" id="XP_003678852.1">
    <property type="nucleotide sequence ID" value="XM_003678804.1"/>
</dbReference>
<dbReference type="PROSITE" id="PS51266">
    <property type="entry name" value="ZF_CHY"/>
    <property type="match status" value="1"/>
</dbReference>
<dbReference type="eggNOG" id="KOG1940">
    <property type="taxonomic scope" value="Eukaryota"/>
</dbReference>
<dbReference type="GO" id="GO:0061630">
    <property type="term" value="F:ubiquitin protein ligase activity"/>
    <property type="evidence" value="ECO:0007669"/>
    <property type="project" value="TreeGrafter"/>
</dbReference>
<dbReference type="Proteomes" id="UP000005627">
    <property type="component" value="Chromosome 1"/>
</dbReference>
<dbReference type="InterPro" id="IPR039512">
    <property type="entry name" value="RCHY1_zinc-ribbon"/>
</dbReference>
<dbReference type="Gene3D" id="3.30.40.10">
    <property type="entry name" value="Zinc/RING finger domain, C3HC4 (zinc finger)"/>
    <property type="match status" value="1"/>
</dbReference>
<feature type="domain" description="RING-type" evidence="5">
    <location>
        <begin position="331"/>
        <end position="374"/>
    </location>
</feature>
<dbReference type="SUPFAM" id="SSF57850">
    <property type="entry name" value="RING/U-box"/>
    <property type="match status" value="1"/>
</dbReference>
<dbReference type="Pfam" id="PF14599">
    <property type="entry name" value="zinc_ribbon_6"/>
    <property type="match status" value="1"/>
</dbReference>
<keyword evidence="2 4" id="KW-0863">Zinc-finger</keyword>
<dbReference type="InterPro" id="IPR037275">
    <property type="entry name" value="Znf_CTCHY_sf"/>
</dbReference>
<dbReference type="GeneID" id="11502939"/>
<name>G8ZLZ7_TORDE</name>
<evidence type="ECO:0000256" key="1">
    <source>
        <dbReference type="ARBA" id="ARBA00022723"/>
    </source>
</evidence>
<dbReference type="STRING" id="1076872.G8ZLZ7"/>
<dbReference type="AlphaFoldDB" id="G8ZLZ7"/>
<evidence type="ECO:0000259" key="6">
    <source>
        <dbReference type="PROSITE" id="PS51266"/>
    </source>
</evidence>
<gene>
    <name evidence="8" type="primary">TDEL0A03090</name>
    <name evidence="8" type="ORF">TDEL_0A03090</name>
</gene>
<dbReference type="GO" id="GO:0005634">
    <property type="term" value="C:nucleus"/>
    <property type="evidence" value="ECO:0007669"/>
    <property type="project" value="TreeGrafter"/>
</dbReference>
<evidence type="ECO:0000313" key="9">
    <source>
        <dbReference type="Proteomes" id="UP000005627"/>
    </source>
</evidence>
<dbReference type="InParanoid" id="G8ZLZ7"/>
<evidence type="ECO:0008006" key="10">
    <source>
        <dbReference type="Google" id="ProtNLM"/>
    </source>
</evidence>
<dbReference type="HOGENOM" id="CLU_013368_7_0_1"/>
<dbReference type="PROSITE" id="PS51270">
    <property type="entry name" value="ZF_CTCHY"/>
    <property type="match status" value="1"/>
</dbReference>
<dbReference type="EMBL" id="HE616742">
    <property type="protein sequence ID" value="CCE89641.1"/>
    <property type="molecule type" value="Genomic_DNA"/>
</dbReference>
<dbReference type="PANTHER" id="PTHR21319:SF0">
    <property type="entry name" value="AND RING FINGER DOMAIN PROTEIN, PUTATIVE (AFU_ORTHOLOGUE AFUA_1G08900)-RELATED"/>
    <property type="match status" value="1"/>
</dbReference>
<dbReference type="InterPro" id="IPR017921">
    <property type="entry name" value="Znf_CTCHY"/>
</dbReference>
<dbReference type="GO" id="GO:0008270">
    <property type="term" value="F:zinc ion binding"/>
    <property type="evidence" value="ECO:0007669"/>
    <property type="project" value="UniProtKB-KW"/>
</dbReference>
<keyword evidence="3" id="KW-0862">Zinc</keyword>
<protein>
    <recommendedName>
        <fullName evidence="10">RING-type domain-containing protein</fullName>
    </recommendedName>
</protein>
<dbReference type="InterPro" id="IPR037274">
    <property type="entry name" value="Znf_CHY_sf"/>
</dbReference>
<dbReference type="PANTHER" id="PTHR21319">
    <property type="entry name" value="RING FINGER AND CHY ZINC FINGER DOMAIN-CONTAINING PROTEIN 1"/>
    <property type="match status" value="1"/>
</dbReference>
<dbReference type="PROSITE" id="PS50089">
    <property type="entry name" value="ZF_RING_2"/>
    <property type="match status" value="1"/>
</dbReference>
<dbReference type="Pfam" id="PF13639">
    <property type="entry name" value="zf-RING_2"/>
    <property type="match status" value="1"/>
</dbReference>
<evidence type="ECO:0000256" key="3">
    <source>
        <dbReference type="ARBA" id="ARBA00022833"/>
    </source>
</evidence>
<feature type="domain" description="CHY-type" evidence="6">
    <location>
        <begin position="192"/>
        <end position="262"/>
    </location>
</feature>
<evidence type="ECO:0000313" key="8">
    <source>
        <dbReference type="EMBL" id="CCE89641.1"/>
    </source>
</evidence>
<keyword evidence="1" id="KW-0479">Metal-binding</keyword>
<dbReference type="OrthoDB" id="411372at2759"/>
<evidence type="ECO:0000259" key="5">
    <source>
        <dbReference type="PROSITE" id="PS50089"/>
    </source>
</evidence>
<dbReference type="SUPFAM" id="SSF161245">
    <property type="entry name" value="Zinc hairpin stack"/>
    <property type="match status" value="1"/>
</dbReference>
<organism evidence="8 9">
    <name type="scientific">Torulaspora delbrueckii</name>
    <name type="common">Yeast</name>
    <name type="synonym">Candida colliculosa</name>
    <dbReference type="NCBI Taxonomy" id="4950"/>
    <lineage>
        <taxon>Eukaryota</taxon>
        <taxon>Fungi</taxon>
        <taxon>Dikarya</taxon>
        <taxon>Ascomycota</taxon>
        <taxon>Saccharomycotina</taxon>
        <taxon>Saccharomycetes</taxon>
        <taxon>Saccharomycetales</taxon>
        <taxon>Saccharomycetaceae</taxon>
        <taxon>Torulaspora</taxon>
    </lineage>
</organism>
<accession>G8ZLZ7</accession>
<evidence type="ECO:0000256" key="4">
    <source>
        <dbReference type="PROSITE-ProRule" id="PRU00601"/>
    </source>
</evidence>
<evidence type="ECO:0000259" key="7">
    <source>
        <dbReference type="PROSITE" id="PS51270"/>
    </source>
</evidence>
<dbReference type="InterPro" id="IPR001841">
    <property type="entry name" value="Znf_RING"/>
</dbReference>
<dbReference type="KEGG" id="tdl:TDEL_0A03090"/>